<keyword evidence="3 4" id="KW-0472">Membrane</keyword>
<dbReference type="PANTHER" id="PTHR23527">
    <property type="entry name" value="BLL3282 PROTEIN"/>
    <property type="match status" value="1"/>
</dbReference>
<comment type="caution">
    <text evidence="6">The sequence shown here is derived from an EMBL/GenBank/DDBJ whole genome shotgun (WGS) entry which is preliminary data.</text>
</comment>
<gene>
    <name evidence="6" type="ORF">IOD40_17235</name>
</gene>
<feature type="transmembrane region" description="Helical" evidence="4">
    <location>
        <begin position="50"/>
        <end position="70"/>
    </location>
</feature>
<feature type="transmembrane region" description="Helical" evidence="4">
    <location>
        <begin position="12"/>
        <end position="30"/>
    </location>
</feature>
<keyword evidence="1 4" id="KW-0812">Transmembrane</keyword>
<reference evidence="6 7" key="1">
    <citation type="submission" date="2020-10" db="EMBL/GenBank/DDBJ databases">
        <title>Aquamicrobium zhengzhouensis sp. nov., a exopolysaccharide producing bacterium isolated from farmland soil.</title>
        <authorList>
            <person name="Wang X."/>
        </authorList>
    </citation>
    <scope>NUCLEOTIDE SEQUENCE [LARGE SCALE GENOMIC DNA]</scope>
    <source>
        <strain evidence="7">cd-1</strain>
    </source>
</reference>
<evidence type="ECO:0000313" key="7">
    <source>
        <dbReference type="Proteomes" id="UP000601789"/>
    </source>
</evidence>
<sequence>MRSPLDSRQPDWRLVLLVVCIAHCAATTLMRVVPVLGPDLIVNHGWTPELIGHVSTIANVGSVGFVLIGAGVFRHLGSARGILLGLGSGVAGLAMLAVPAVGMPLLAGILIGFSHAPSHPVGNDLLQNHSPQGHRSLIFSIKLSAPALGGVLSGLVLPAVALTYGLYTALVTAAIPLLIGALALIPLYGQLRALDAQTTRNGGMFNMRNVTGPMRTVMLDPTLRSLAMTGFILSLVHSAWLVYLPTYLSVEIGIPPIVSGYIFAVLQTGAFLGRLMLGWGADKILTPRSVLVWALIGTAVTTCILPAIAPYSNGLVLGILALITGIAAAGWSGVQVAEVMRLAKPDSLIDAASGVMVTTGAGVIIGPLLFPFLINWTGSWEAAFASLAIFPVLAVFTLIFRRRSRRV</sequence>
<feature type="transmembrane region" description="Helical" evidence="4">
    <location>
        <begin position="348"/>
        <end position="370"/>
    </location>
</feature>
<accession>A0ABS0SGH5</accession>
<dbReference type="RefSeq" id="WP_198477948.1">
    <property type="nucleotide sequence ID" value="NZ_JADGMQ010000016.1"/>
</dbReference>
<dbReference type="InterPro" id="IPR036259">
    <property type="entry name" value="MFS_trans_sf"/>
</dbReference>
<dbReference type="SUPFAM" id="SSF103473">
    <property type="entry name" value="MFS general substrate transporter"/>
    <property type="match status" value="1"/>
</dbReference>
<organism evidence="6 7">
    <name type="scientific">Aquamicrobium zhengzhouense</name>
    <dbReference type="NCBI Taxonomy" id="2781738"/>
    <lineage>
        <taxon>Bacteria</taxon>
        <taxon>Pseudomonadati</taxon>
        <taxon>Pseudomonadota</taxon>
        <taxon>Alphaproteobacteria</taxon>
        <taxon>Hyphomicrobiales</taxon>
        <taxon>Phyllobacteriaceae</taxon>
        <taxon>Aquamicrobium</taxon>
    </lineage>
</organism>
<dbReference type="EMBL" id="JADGMQ010000016">
    <property type="protein sequence ID" value="MBI1622407.1"/>
    <property type="molecule type" value="Genomic_DNA"/>
</dbReference>
<dbReference type="Pfam" id="PF07690">
    <property type="entry name" value="MFS_1"/>
    <property type="match status" value="1"/>
</dbReference>
<feature type="transmembrane region" description="Helical" evidence="4">
    <location>
        <begin position="382"/>
        <end position="400"/>
    </location>
</feature>
<feature type="transmembrane region" description="Helical" evidence="4">
    <location>
        <begin position="315"/>
        <end position="336"/>
    </location>
</feature>
<evidence type="ECO:0000259" key="5">
    <source>
        <dbReference type="PROSITE" id="PS50850"/>
    </source>
</evidence>
<keyword evidence="2 4" id="KW-1133">Transmembrane helix</keyword>
<feature type="transmembrane region" description="Helical" evidence="4">
    <location>
        <begin position="256"/>
        <end position="277"/>
    </location>
</feature>
<dbReference type="Gene3D" id="1.20.1250.20">
    <property type="entry name" value="MFS general substrate transporter like domains"/>
    <property type="match status" value="2"/>
</dbReference>
<protein>
    <submittedName>
        <fullName evidence="6">MFS transporter</fullName>
    </submittedName>
</protein>
<evidence type="ECO:0000256" key="4">
    <source>
        <dbReference type="SAM" id="Phobius"/>
    </source>
</evidence>
<dbReference type="PANTHER" id="PTHR23527:SF1">
    <property type="entry name" value="BLL3282 PROTEIN"/>
    <property type="match status" value="1"/>
</dbReference>
<feature type="transmembrane region" description="Helical" evidence="4">
    <location>
        <begin position="223"/>
        <end position="244"/>
    </location>
</feature>
<evidence type="ECO:0000256" key="1">
    <source>
        <dbReference type="ARBA" id="ARBA00022692"/>
    </source>
</evidence>
<evidence type="ECO:0000256" key="3">
    <source>
        <dbReference type="ARBA" id="ARBA00023136"/>
    </source>
</evidence>
<feature type="transmembrane region" description="Helical" evidence="4">
    <location>
        <begin position="82"/>
        <end position="113"/>
    </location>
</feature>
<feature type="transmembrane region" description="Helical" evidence="4">
    <location>
        <begin position="289"/>
        <end position="309"/>
    </location>
</feature>
<proteinExistence type="predicted"/>
<evidence type="ECO:0000256" key="2">
    <source>
        <dbReference type="ARBA" id="ARBA00022989"/>
    </source>
</evidence>
<dbReference type="Proteomes" id="UP000601789">
    <property type="component" value="Unassembled WGS sequence"/>
</dbReference>
<name>A0ABS0SGH5_9HYPH</name>
<feature type="transmembrane region" description="Helical" evidence="4">
    <location>
        <begin position="164"/>
        <end position="188"/>
    </location>
</feature>
<evidence type="ECO:0000313" key="6">
    <source>
        <dbReference type="EMBL" id="MBI1622407.1"/>
    </source>
</evidence>
<dbReference type="InterPro" id="IPR020846">
    <property type="entry name" value="MFS_dom"/>
</dbReference>
<dbReference type="PROSITE" id="PS50850">
    <property type="entry name" value="MFS"/>
    <property type="match status" value="1"/>
</dbReference>
<dbReference type="InterPro" id="IPR052952">
    <property type="entry name" value="MFS-Transporter"/>
</dbReference>
<keyword evidence="7" id="KW-1185">Reference proteome</keyword>
<feature type="domain" description="Major facilitator superfamily (MFS) profile" evidence="5">
    <location>
        <begin position="222"/>
        <end position="407"/>
    </location>
</feature>
<dbReference type="InterPro" id="IPR011701">
    <property type="entry name" value="MFS"/>
</dbReference>